<accession>A0A4S8KF49</accession>
<keyword evidence="3" id="KW-1185">Reference proteome</keyword>
<evidence type="ECO:0000256" key="1">
    <source>
        <dbReference type="SAM" id="MobiDB-lite"/>
    </source>
</evidence>
<proteinExistence type="predicted"/>
<comment type="caution">
    <text evidence="2">The sequence shown here is derived from an EMBL/GenBank/DDBJ whole genome shotgun (WGS) entry which is preliminary data.</text>
</comment>
<evidence type="ECO:0000313" key="3">
    <source>
        <dbReference type="Proteomes" id="UP000317650"/>
    </source>
</evidence>
<evidence type="ECO:0000313" key="2">
    <source>
        <dbReference type="EMBL" id="THU73902.1"/>
    </source>
</evidence>
<reference evidence="2 3" key="1">
    <citation type="journal article" date="2019" name="Nat. Plants">
        <title>Genome sequencing of Musa balbisiana reveals subgenome evolution and function divergence in polyploid bananas.</title>
        <authorList>
            <person name="Yao X."/>
        </authorList>
    </citation>
    <scope>NUCLEOTIDE SEQUENCE [LARGE SCALE GENOMIC DNA]</scope>
    <source>
        <strain evidence="3">cv. DH-PKW</strain>
        <tissue evidence="2">Leaves</tissue>
    </source>
</reference>
<protein>
    <submittedName>
        <fullName evidence="2">Uncharacterized protein</fullName>
    </submittedName>
</protein>
<dbReference type="AlphaFoldDB" id="A0A4S8KF49"/>
<gene>
    <name evidence="2" type="ORF">C4D60_Mb04t27740</name>
</gene>
<dbReference type="Proteomes" id="UP000317650">
    <property type="component" value="Chromosome 4"/>
</dbReference>
<sequence length="161" mass="17742">MENGSSSYRRHNPSPALVSTGCSGFKSYLSLCRPPPAHRQPPSLDAHPQPPAREPSLCGDGEAAAQAYWRRARQLEQELRKLDMWLSTEKRLTVCLKNSPAVKTENGRAEMARLADGSYENRPAVGELGHASFDAIDRGERYDCSGGDPIPPCIAFVEYIQ</sequence>
<dbReference type="EMBL" id="PYDT01000001">
    <property type="protein sequence ID" value="THU73902.1"/>
    <property type="molecule type" value="Genomic_DNA"/>
</dbReference>
<feature type="region of interest" description="Disordered" evidence="1">
    <location>
        <begin position="33"/>
        <end position="60"/>
    </location>
</feature>
<name>A0A4S8KF49_MUSBA</name>
<organism evidence="2 3">
    <name type="scientific">Musa balbisiana</name>
    <name type="common">Banana</name>
    <dbReference type="NCBI Taxonomy" id="52838"/>
    <lineage>
        <taxon>Eukaryota</taxon>
        <taxon>Viridiplantae</taxon>
        <taxon>Streptophyta</taxon>
        <taxon>Embryophyta</taxon>
        <taxon>Tracheophyta</taxon>
        <taxon>Spermatophyta</taxon>
        <taxon>Magnoliopsida</taxon>
        <taxon>Liliopsida</taxon>
        <taxon>Zingiberales</taxon>
        <taxon>Musaceae</taxon>
        <taxon>Musa</taxon>
    </lineage>
</organism>